<dbReference type="AlphaFoldDB" id="A0A383VS15"/>
<keyword evidence="2" id="KW-1185">Reference proteome</keyword>
<dbReference type="EMBL" id="FNXT01000826">
    <property type="protein sequence ID" value="SZX67971.1"/>
    <property type="molecule type" value="Genomic_DNA"/>
</dbReference>
<sequence length="328" mass="35665">MQVAVGETDSGKTACADLPIRATATPAAVYDRQAKAVQLQQLEAVIAAKLQAGSSTTEGKVQRSSERVREDWAKKNLKIIELTPEQAAQVAQLRQKEEAASGSLESAGDIEKQVKQYYAAYKAHAQGLLQGVRQLSEQEARSHRQLLTGMTQLKEDDLRLSWWRKRTPEEVQEKLRDWRTKCSTDSEARRALRSLTEGSMAVVYKPCGNFLADCCMAKLLEVIVQLGSCEGVPGFLLQGIPLLQQLGSIPCELSGCAEEEVPGFNDSNQRHFAAAKAAMEDAELVVLHAANSLYDREAGLKEGAAADAGHRWGCGCLDDQAAGSPLLL</sequence>
<accession>A0A383VS15</accession>
<protein>
    <submittedName>
        <fullName evidence="1">Uncharacterized protein</fullName>
    </submittedName>
</protein>
<organism evidence="1 2">
    <name type="scientific">Tetradesmus obliquus</name>
    <name type="common">Green alga</name>
    <name type="synonym">Acutodesmus obliquus</name>
    <dbReference type="NCBI Taxonomy" id="3088"/>
    <lineage>
        <taxon>Eukaryota</taxon>
        <taxon>Viridiplantae</taxon>
        <taxon>Chlorophyta</taxon>
        <taxon>core chlorophytes</taxon>
        <taxon>Chlorophyceae</taxon>
        <taxon>CS clade</taxon>
        <taxon>Sphaeropleales</taxon>
        <taxon>Scenedesmaceae</taxon>
        <taxon>Tetradesmus</taxon>
    </lineage>
</organism>
<name>A0A383VS15_TETOB</name>
<evidence type="ECO:0000313" key="1">
    <source>
        <dbReference type="EMBL" id="SZX67971.1"/>
    </source>
</evidence>
<gene>
    <name evidence="1" type="ORF">BQ4739_LOCUS8304</name>
</gene>
<proteinExistence type="predicted"/>
<reference evidence="1 2" key="1">
    <citation type="submission" date="2016-10" db="EMBL/GenBank/DDBJ databases">
        <authorList>
            <person name="Cai Z."/>
        </authorList>
    </citation>
    <scope>NUCLEOTIDE SEQUENCE [LARGE SCALE GENOMIC DNA]</scope>
</reference>
<dbReference type="Proteomes" id="UP000256970">
    <property type="component" value="Unassembled WGS sequence"/>
</dbReference>
<evidence type="ECO:0000313" key="2">
    <source>
        <dbReference type="Proteomes" id="UP000256970"/>
    </source>
</evidence>